<comment type="similarity">
    <text evidence="3">Belongs to the NPH3 family.</text>
</comment>
<dbReference type="PANTHER" id="PTHR32370">
    <property type="entry name" value="OS12G0117600 PROTEIN"/>
    <property type="match status" value="1"/>
</dbReference>
<dbReference type="AlphaFoldDB" id="A0AAV2G955"/>
<evidence type="ECO:0000256" key="1">
    <source>
        <dbReference type="ARBA" id="ARBA00004906"/>
    </source>
</evidence>
<feature type="region of interest" description="Disordered" evidence="4">
    <location>
        <begin position="153"/>
        <end position="173"/>
    </location>
</feature>
<dbReference type="InterPro" id="IPR000210">
    <property type="entry name" value="BTB/POZ_dom"/>
</dbReference>
<sequence>MAVCCDLEVDVNGEETFMVDKKIISSYSGRLSKLFGKSTSGTRTLKVIFNDFPGGAEGFELMLRFCYNNGRVDINPSNLSLLYSAAKFMEMSSDFPSTTRPNLLEQTEKSLQQIGYWTWSELLVTLKQCQDLSNSSSIVEKCMDSLIGRMALSSESSPCPSTSSQDSSGTVRVSCDSRSTESLKTCFVRGTWWFEEISGLSLSFIEMLIKAMASKKFDHGTISKFLFYYQKSKCYSTSGDEKVKTIEVVIDLLHILDWSSIPCKSLFCLLRVALSLNVSKCSRKKVENMIGSQLDQATLDNLLIPSPHGANSLYDVNLVLRFLKSFLQGGIYSIRLNKVASLMDMYIAEVAPDPSLKPSKFLALAMALPDSARDSYNEMYRAIDMYLEAHTGLSNEEKMKICCALNYEKVSAEVCMHISQNKKFPSRTAIQALMSQQVKLKNLLQPTNATTCFVDSPCSSLGEADQKGNKDDQQIVLYAAKLDFSADNERLRAHLQGMQWRVMELEKVCRKMQTQMTKMMKSKTPNRSSSRSLPKLCS</sequence>
<reference evidence="7 8" key="1">
    <citation type="submission" date="2024-04" db="EMBL/GenBank/DDBJ databases">
        <authorList>
            <person name="Fracassetti M."/>
        </authorList>
    </citation>
    <scope>NUCLEOTIDE SEQUENCE [LARGE SCALE GENOMIC DNA]</scope>
</reference>
<organism evidence="7 8">
    <name type="scientific">Linum trigynum</name>
    <dbReference type="NCBI Taxonomy" id="586398"/>
    <lineage>
        <taxon>Eukaryota</taxon>
        <taxon>Viridiplantae</taxon>
        <taxon>Streptophyta</taxon>
        <taxon>Embryophyta</taxon>
        <taxon>Tracheophyta</taxon>
        <taxon>Spermatophyta</taxon>
        <taxon>Magnoliopsida</taxon>
        <taxon>eudicotyledons</taxon>
        <taxon>Gunneridae</taxon>
        <taxon>Pentapetalae</taxon>
        <taxon>rosids</taxon>
        <taxon>fabids</taxon>
        <taxon>Malpighiales</taxon>
        <taxon>Linaceae</taxon>
        <taxon>Linum</taxon>
    </lineage>
</organism>
<comment type="pathway">
    <text evidence="1">Protein modification; protein ubiquitination.</text>
</comment>
<dbReference type="Gene3D" id="3.30.710.10">
    <property type="entry name" value="Potassium Channel Kv1.1, Chain A"/>
    <property type="match status" value="1"/>
</dbReference>
<name>A0AAV2G955_9ROSI</name>
<dbReference type="InterPro" id="IPR043454">
    <property type="entry name" value="NPH3/RPT2-like"/>
</dbReference>
<evidence type="ECO:0000256" key="2">
    <source>
        <dbReference type="ARBA" id="ARBA00022786"/>
    </source>
</evidence>
<dbReference type="Pfam" id="PF00651">
    <property type="entry name" value="BTB"/>
    <property type="match status" value="1"/>
</dbReference>
<evidence type="ECO:0000259" key="5">
    <source>
        <dbReference type="PROSITE" id="PS50097"/>
    </source>
</evidence>
<dbReference type="PROSITE" id="PS50097">
    <property type="entry name" value="BTB"/>
    <property type="match status" value="1"/>
</dbReference>
<evidence type="ECO:0000313" key="8">
    <source>
        <dbReference type="Proteomes" id="UP001497516"/>
    </source>
</evidence>
<dbReference type="EMBL" id="OZ034821">
    <property type="protein sequence ID" value="CAL1406847.1"/>
    <property type="molecule type" value="Genomic_DNA"/>
</dbReference>
<keyword evidence="2" id="KW-0833">Ubl conjugation pathway</keyword>
<dbReference type="SMART" id="SM00225">
    <property type="entry name" value="BTB"/>
    <property type="match status" value="1"/>
</dbReference>
<dbReference type="Pfam" id="PF03000">
    <property type="entry name" value="NPH3"/>
    <property type="match status" value="1"/>
</dbReference>
<evidence type="ECO:0000256" key="4">
    <source>
        <dbReference type="SAM" id="MobiDB-lite"/>
    </source>
</evidence>
<proteinExistence type="inferred from homology"/>
<evidence type="ECO:0000256" key="3">
    <source>
        <dbReference type="PROSITE-ProRule" id="PRU00982"/>
    </source>
</evidence>
<dbReference type="InterPro" id="IPR011333">
    <property type="entry name" value="SKP1/BTB/POZ_sf"/>
</dbReference>
<dbReference type="Proteomes" id="UP001497516">
    <property type="component" value="Chromosome 8"/>
</dbReference>
<dbReference type="PROSITE" id="PS51649">
    <property type="entry name" value="NPH3"/>
    <property type="match status" value="1"/>
</dbReference>
<feature type="compositionally biased region" description="Low complexity" evidence="4">
    <location>
        <begin position="153"/>
        <end position="168"/>
    </location>
</feature>
<gene>
    <name evidence="7" type="ORF">LTRI10_LOCUS46546</name>
</gene>
<feature type="domain" description="BTB" evidence="5">
    <location>
        <begin position="5"/>
        <end position="69"/>
    </location>
</feature>
<feature type="region of interest" description="Disordered" evidence="4">
    <location>
        <begin position="517"/>
        <end position="538"/>
    </location>
</feature>
<protein>
    <submittedName>
        <fullName evidence="7">Uncharacterized protein</fullName>
    </submittedName>
</protein>
<evidence type="ECO:0000259" key="6">
    <source>
        <dbReference type="PROSITE" id="PS51649"/>
    </source>
</evidence>
<feature type="domain" description="NPH3" evidence="6">
    <location>
        <begin position="191"/>
        <end position="439"/>
    </location>
</feature>
<dbReference type="SUPFAM" id="SSF54695">
    <property type="entry name" value="POZ domain"/>
    <property type="match status" value="1"/>
</dbReference>
<evidence type="ECO:0000313" key="7">
    <source>
        <dbReference type="EMBL" id="CAL1406847.1"/>
    </source>
</evidence>
<dbReference type="InterPro" id="IPR027356">
    <property type="entry name" value="NPH3_dom"/>
</dbReference>
<accession>A0AAV2G955</accession>
<keyword evidence="8" id="KW-1185">Reference proteome</keyword>